<reference evidence="2 3" key="1">
    <citation type="journal article" date="2016" name="Mol. Biol. Evol.">
        <title>Comparative Genomics of Early-Diverging Mushroom-Forming Fungi Provides Insights into the Origins of Lignocellulose Decay Capabilities.</title>
        <authorList>
            <person name="Nagy L.G."/>
            <person name="Riley R."/>
            <person name="Tritt A."/>
            <person name="Adam C."/>
            <person name="Daum C."/>
            <person name="Floudas D."/>
            <person name="Sun H."/>
            <person name="Yadav J.S."/>
            <person name="Pangilinan J."/>
            <person name="Larsson K.H."/>
            <person name="Matsuura K."/>
            <person name="Barry K."/>
            <person name="Labutti K."/>
            <person name="Kuo R."/>
            <person name="Ohm R.A."/>
            <person name="Bhattacharya S.S."/>
            <person name="Shirouzu T."/>
            <person name="Yoshinaga Y."/>
            <person name="Martin F.M."/>
            <person name="Grigoriev I.V."/>
            <person name="Hibbett D.S."/>
        </authorList>
    </citation>
    <scope>NUCLEOTIDE SEQUENCE [LARGE SCALE GENOMIC DNA]</scope>
    <source>
        <strain evidence="2 3">TUFC12733</strain>
    </source>
</reference>
<sequence>MTARPSLASPIAEEDSTIPEPGKPYGRSVRPSLTCEPGQHYRRRQPALSPSPTTTITEYHRRGDQSLSPSAVASSPRPKAEPRSYYRRARFSIPHSASPSGINLFTYPSSPLLWVEGGNNGQKISASEQMKRKQITFLITGRAALEASRA</sequence>
<evidence type="ECO:0000313" key="2">
    <source>
        <dbReference type="EMBL" id="KZO96102.1"/>
    </source>
</evidence>
<protein>
    <submittedName>
        <fullName evidence="2">Uncharacterized protein</fullName>
    </submittedName>
</protein>
<dbReference type="AlphaFoldDB" id="A0A167LWK5"/>
<keyword evidence="3" id="KW-1185">Reference proteome</keyword>
<feature type="compositionally biased region" description="Polar residues" evidence="1">
    <location>
        <begin position="48"/>
        <end position="57"/>
    </location>
</feature>
<evidence type="ECO:0000256" key="1">
    <source>
        <dbReference type="SAM" id="MobiDB-lite"/>
    </source>
</evidence>
<organism evidence="2 3">
    <name type="scientific">Calocera viscosa (strain TUFC12733)</name>
    <dbReference type="NCBI Taxonomy" id="1330018"/>
    <lineage>
        <taxon>Eukaryota</taxon>
        <taxon>Fungi</taxon>
        <taxon>Dikarya</taxon>
        <taxon>Basidiomycota</taxon>
        <taxon>Agaricomycotina</taxon>
        <taxon>Dacrymycetes</taxon>
        <taxon>Dacrymycetales</taxon>
        <taxon>Dacrymycetaceae</taxon>
        <taxon>Calocera</taxon>
    </lineage>
</organism>
<gene>
    <name evidence="2" type="ORF">CALVIDRAFT_527573</name>
</gene>
<proteinExistence type="predicted"/>
<name>A0A167LWK5_CALVF</name>
<feature type="region of interest" description="Disordered" evidence="1">
    <location>
        <begin position="1"/>
        <end position="85"/>
    </location>
</feature>
<dbReference type="EMBL" id="KV417285">
    <property type="protein sequence ID" value="KZO96102.1"/>
    <property type="molecule type" value="Genomic_DNA"/>
</dbReference>
<evidence type="ECO:0000313" key="3">
    <source>
        <dbReference type="Proteomes" id="UP000076738"/>
    </source>
</evidence>
<dbReference type="Proteomes" id="UP000076738">
    <property type="component" value="Unassembled WGS sequence"/>
</dbReference>
<accession>A0A167LWK5</accession>